<dbReference type="SUPFAM" id="SSF48179">
    <property type="entry name" value="6-phosphogluconate dehydrogenase C-terminal domain-like"/>
    <property type="match status" value="1"/>
</dbReference>
<keyword evidence="2" id="KW-0560">Oxidoreductase</keyword>
<dbReference type="InterPro" id="IPR001732">
    <property type="entry name" value="UDP-Glc/GDP-Man_DH_N"/>
</dbReference>
<dbReference type="AlphaFoldDB" id="A0A501PBZ7"/>
<dbReference type="OrthoDB" id="9803238at2"/>
<dbReference type="SUPFAM" id="SSF51735">
    <property type="entry name" value="NAD(P)-binding Rossmann-fold domains"/>
    <property type="match status" value="1"/>
</dbReference>
<evidence type="ECO:0000313" key="7">
    <source>
        <dbReference type="Proteomes" id="UP000319148"/>
    </source>
</evidence>
<dbReference type="SUPFAM" id="SSF52413">
    <property type="entry name" value="UDP-glucose/GDP-mannose dehydrogenase C-terminal domain"/>
    <property type="match status" value="1"/>
</dbReference>
<evidence type="ECO:0000256" key="3">
    <source>
        <dbReference type="ARBA" id="ARBA00023027"/>
    </source>
</evidence>
<dbReference type="EMBL" id="VFIY01000018">
    <property type="protein sequence ID" value="TPD57404.1"/>
    <property type="molecule type" value="Genomic_DNA"/>
</dbReference>
<dbReference type="PANTHER" id="PTHR43491">
    <property type="entry name" value="UDP-N-ACETYL-D-MANNOSAMINE DEHYDROGENASE"/>
    <property type="match status" value="1"/>
</dbReference>
<evidence type="ECO:0000313" key="6">
    <source>
        <dbReference type="EMBL" id="TPD57404.1"/>
    </source>
</evidence>
<keyword evidence="7" id="KW-1185">Reference proteome</keyword>
<dbReference type="GO" id="GO:0016616">
    <property type="term" value="F:oxidoreductase activity, acting on the CH-OH group of donors, NAD or NADP as acceptor"/>
    <property type="evidence" value="ECO:0007669"/>
    <property type="project" value="InterPro"/>
</dbReference>
<dbReference type="GO" id="GO:0051287">
    <property type="term" value="F:NAD binding"/>
    <property type="evidence" value="ECO:0007669"/>
    <property type="project" value="InterPro"/>
</dbReference>
<dbReference type="RefSeq" id="WP_139941719.1">
    <property type="nucleotide sequence ID" value="NZ_JBHSYP010000005.1"/>
</dbReference>
<dbReference type="PIRSF" id="PIRSF000124">
    <property type="entry name" value="UDPglc_GDPman_dh"/>
    <property type="match status" value="1"/>
</dbReference>
<dbReference type="GO" id="GO:0016628">
    <property type="term" value="F:oxidoreductase activity, acting on the CH-CH group of donors, NAD or NADP as acceptor"/>
    <property type="evidence" value="ECO:0007669"/>
    <property type="project" value="InterPro"/>
</dbReference>
<evidence type="ECO:0000256" key="2">
    <source>
        <dbReference type="ARBA" id="ARBA00023002"/>
    </source>
</evidence>
<keyword evidence="3" id="KW-0520">NAD</keyword>
<dbReference type="NCBIfam" id="TIGR03026">
    <property type="entry name" value="NDP-sugDHase"/>
    <property type="match status" value="1"/>
</dbReference>
<feature type="domain" description="UDP-glucose/GDP-mannose dehydrogenase C-terminal" evidence="5">
    <location>
        <begin position="354"/>
        <end position="450"/>
    </location>
</feature>
<dbReference type="InterPro" id="IPR014027">
    <property type="entry name" value="UDP-Glc/GDP-Man_DH_C"/>
</dbReference>
<protein>
    <submittedName>
        <fullName evidence="6">Nucleotide sugar dehydrogenase</fullName>
    </submittedName>
</protein>
<evidence type="ECO:0000256" key="4">
    <source>
        <dbReference type="PIRNR" id="PIRNR000124"/>
    </source>
</evidence>
<dbReference type="PIRSF" id="PIRSF500136">
    <property type="entry name" value="UDP_ManNAc_DH"/>
    <property type="match status" value="1"/>
</dbReference>
<gene>
    <name evidence="6" type="ORF">FIV46_14870</name>
</gene>
<dbReference type="InterPro" id="IPR036291">
    <property type="entry name" value="NAD(P)-bd_dom_sf"/>
</dbReference>
<dbReference type="Pfam" id="PF00984">
    <property type="entry name" value="UDPG_MGDP_dh"/>
    <property type="match status" value="1"/>
</dbReference>
<evidence type="ECO:0000259" key="5">
    <source>
        <dbReference type="SMART" id="SM00984"/>
    </source>
</evidence>
<dbReference type="PANTHER" id="PTHR43491:SF2">
    <property type="entry name" value="UDP-N-ACETYL-D-MANNOSAMINE DEHYDROGENASE"/>
    <property type="match status" value="1"/>
</dbReference>
<dbReference type="InterPro" id="IPR036220">
    <property type="entry name" value="UDP-Glc/GDP-Man_DH_C_sf"/>
</dbReference>
<comment type="caution">
    <text evidence="6">The sequence shown here is derived from an EMBL/GenBank/DDBJ whole genome shotgun (WGS) entry which is preliminary data.</text>
</comment>
<reference evidence="7" key="1">
    <citation type="submission" date="2019-06" db="EMBL/GenBank/DDBJ databases">
        <title>The complete genome of Emcibacter congregatus ZYLT.</title>
        <authorList>
            <person name="Zhao Z."/>
        </authorList>
    </citation>
    <scope>NUCLEOTIDE SEQUENCE [LARGE SCALE GENOMIC DNA]</scope>
    <source>
        <strain evidence="7">MCCC 1A06723</strain>
    </source>
</reference>
<dbReference type="InterPro" id="IPR008927">
    <property type="entry name" value="6-PGluconate_DH-like_C_sf"/>
</dbReference>
<dbReference type="Pfam" id="PF03720">
    <property type="entry name" value="UDPG_MGDP_dh_C"/>
    <property type="match status" value="1"/>
</dbReference>
<organism evidence="6 7">
    <name type="scientific">Emcibacter nanhaiensis</name>
    <dbReference type="NCBI Taxonomy" id="1505037"/>
    <lineage>
        <taxon>Bacteria</taxon>
        <taxon>Pseudomonadati</taxon>
        <taxon>Pseudomonadota</taxon>
        <taxon>Alphaproteobacteria</taxon>
        <taxon>Emcibacterales</taxon>
        <taxon>Emcibacteraceae</taxon>
        <taxon>Emcibacter</taxon>
    </lineage>
</organism>
<accession>A0A501PBZ7</accession>
<dbReference type="SMART" id="SM00984">
    <property type="entry name" value="UDPG_MGDP_dh_C"/>
    <property type="match status" value="1"/>
</dbReference>
<dbReference type="InterPro" id="IPR017476">
    <property type="entry name" value="UDP-Glc/GDP-Man"/>
</dbReference>
<proteinExistence type="inferred from homology"/>
<dbReference type="Pfam" id="PF03721">
    <property type="entry name" value="UDPG_MGDP_dh_N"/>
    <property type="match status" value="1"/>
</dbReference>
<dbReference type="InterPro" id="IPR028359">
    <property type="entry name" value="UDP_ManNAc/GlcNAc_DH"/>
</dbReference>
<name>A0A501PBZ7_9PROT</name>
<evidence type="ECO:0000256" key="1">
    <source>
        <dbReference type="ARBA" id="ARBA00006601"/>
    </source>
</evidence>
<dbReference type="Proteomes" id="UP000319148">
    <property type="component" value="Unassembled WGS sequence"/>
</dbReference>
<comment type="similarity">
    <text evidence="1 4">Belongs to the UDP-glucose/GDP-mannose dehydrogenase family.</text>
</comment>
<dbReference type="InterPro" id="IPR014026">
    <property type="entry name" value="UDP-Glc/GDP-Man_DH_dimer"/>
</dbReference>
<dbReference type="Gene3D" id="3.40.50.720">
    <property type="entry name" value="NAD(P)-binding Rossmann-like Domain"/>
    <property type="match status" value="2"/>
</dbReference>
<sequence length="471" mass="51608">MNAQSIFSHERPVVCIQGLGFVGMAMAIAVADAKDQNNNPYYNVIGVDLPNEVGLKKVTSINSGKLPIVSNDVELQAAFDRVIDSGNLVATTDPKTYSLADIIVVDIHLDVIEKEDGTHSASFDSFKNGLRVIGENAKPGTLVLLETTVPPGTCEKVVIPELRSAMKARGFDENSLLVAHSYERVMPGKDYFKSIVNFWRVYSGATEEAANAAEAFLSKVIDVDNFPLTRLHSTTASETAKVLENSYRAANIALIQEWGAFAEAAGVDLFQVLDAIRIRPTHSNIRQPGFGVGGYCLTKDPHFVDIGARELFGFTDLKFPFCKQAVAANQKMPITALDKIEKQLGGNLEGKTILLLGVSYRQDVGDTRYSPSEPFVVTAEKKGAKLIVQDPLVEHWEELDRPVLEELPSLEGIDAVVFAVPHKEYRDIDVVRWVAENNVQLLDANNVLTPEQVNDIATNNLNIKFIGKGIK</sequence>
<dbReference type="GO" id="GO:0000271">
    <property type="term" value="P:polysaccharide biosynthetic process"/>
    <property type="evidence" value="ECO:0007669"/>
    <property type="project" value="InterPro"/>
</dbReference>